<dbReference type="EMBL" id="JANAKD010001544">
    <property type="protein sequence ID" value="KAJ3478432.1"/>
    <property type="molecule type" value="Genomic_DNA"/>
</dbReference>
<reference evidence="1" key="1">
    <citation type="submission" date="2022-07" db="EMBL/GenBank/DDBJ databases">
        <title>Genome Sequence of Lecanicillium saksenae.</title>
        <authorList>
            <person name="Buettner E."/>
        </authorList>
    </citation>
    <scope>NUCLEOTIDE SEQUENCE</scope>
    <source>
        <strain evidence="1">VT-O1</strain>
    </source>
</reference>
<evidence type="ECO:0000313" key="1">
    <source>
        <dbReference type="EMBL" id="KAJ3478432.1"/>
    </source>
</evidence>
<sequence>MASSSILPPRPFLSPPLLANTPSTYPAAESGIAQNPAGVRPPWNLYIFAATSGLVRCYLLFEPRSRAFISMTNRYMQHDRFRLLFTISCVFKPCLLTFHPRTSPTTYRPPRSPIRGMALTRLFSSATWHLSRATQTLKSTMPSA</sequence>
<organism evidence="1 2">
    <name type="scientific">Lecanicillium saksenae</name>
    <dbReference type="NCBI Taxonomy" id="468837"/>
    <lineage>
        <taxon>Eukaryota</taxon>
        <taxon>Fungi</taxon>
        <taxon>Dikarya</taxon>
        <taxon>Ascomycota</taxon>
        <taxon>Pezizomycotina</taxon>
        <taxon>Sordariomycetes</taxon>
        <taxon>Hypocreomycetidae</taxon>
        <taxon>Hypocreales</taxon>
        <taxon>Cordycipitaceae</taxon>
        <taxon>Lecanicillium</taxon>
    </lineage>
</organism>
<keyword evidence="2" id="KW-1185">Reference proteome</keyword>
<accession>A0ACC1QLI5</accession>
<gene>
    <name evidence="1" type="ORF">NLG97_g8580</name>
</gene>
<comment type="caution">
    <text evidence="1">The sequence shown here is derived from an EMBL/GenBank/DDBJ whole genome shotgun (WGS) entry which is preliminary data.</text>
</comment>
<proteinExistence type="predicted"/>
<name>A0ACC1QLI5_9HYPO</name>
<evidence type="ECO:0000313" key="2">
    <source>
        <dbReference type="Proteomes" id="UP001148737"/>
    </source>
</evidence>
<protein>
    <submittedName>
        <fullName evidence="1">Uncharacterized protein</fullName>
    </submittedName>
</protein>
<dbReference type="Proteomes" id="UP001148737">
    <property type="component" value="Unassembled WGS sequence"/>
</dbReference>